<dbReference type="EMBL" id="CP113517">
    <property type="protein sequence ID" value="WAR46191.1"/>
    <property type="molecule type" value="Genomic_DNA"/>
</dbReference>
<evidence type="ECO:0000313" key="3">
    <source>
        <dbReference type="Proteomes" id="UP001162780"/>
    </source>
</evidence>
<dbReference type="InterPro" id="IPR036162">
    <property type="entry name" value="Resolvase-like_N_sf"/>
</dbReference>
<evidence type="ECO:0000259" key="1">
    <source>
        <dbReference type="Pfam" id="PF00239"/>
    </source>
</evidence>
<feature type="domain" description="Resolvase/invertase-type recombinase catalytic" evidence="1">
    <location>
        <begin position="10"/>
        <end position="49"/>
    </location>
</feature>
<protein>
    <submittedName>
        <fullName evidence="2">Recombinase family protein</fullName>
    </submittedName>
</protein>
<gene>
    <name evidence="2" type="ORF">NM686_006640</name>
</gene>
<evidence type="ECO:0000313" key="2">
    <source>
        <dbReference type="EMBL" id="WAR46191.1"/>
    </source>
</evidence>
<dbReference type="SUPFAM" id="SSF53041">
    <property type="entry name" value="Resolvase-like"/>
    <property type="match status" value="1"/>
</dbReference>
<reference evidence="2" key="1">
    <citation type="submission" date="2022-11" db="EMBL/GenBank/DDBJ databases">
        <title>Methylomonas rapida sp. nov., Carotenoid-Producing Obligate Methanotrophs with High Growth Characteristics and Biotechnological Potential.</title>
        <authorList>
            <person name="Tikhonova E.N."/>
            <person name="Suleimanov R.Z."/>
            <person name="Miroshnikov K."/>
            <person name="Oshkin I.Y."/>
            <person name="Belova S.E."/>
            <person name="Danilova O.V."/>
            <person name="Ashikhmin A."/>
            <person name="Konopkin A."/>
            <person name="But S.Y."/>
            <person name="Khmelenina V.N."/>
            <person name="Kuznetsov N."/>
            <person name="Pimenov N.V."/>
            <person name="Dedysh S.N."/>
        </authorList>
    </citation>
    <scope>NUCLEOTIDE SEQUENCE</scope>
    <source>
        <strain evidence="2">MP1</strain>
    </source>
</reference>
<keyword evidence="3" id="KW-1185">Reference proteome</keyword>
<organism evidence="2 3">
    <name type="scientific">Methylomonas rapida</name>
    <dbReference type="NCBI Taxonomy" id="2963939"/>
    <lineage>
        <taxon>Bacteria</taxon>
        <taxon>Pseudomonadati</taxon>
        <taxon>Pseudomonadota</taxon>
        <taxon>Gammaproteobacteria</taxon>
        <taxon>Methylococcales</taxon>
        <taxon>Methylococcaceae</taxon>
        <taxon>Methylomonas</taxon>
    </lineage>
</organism>
<accession>A0ABY7GNV6</accession>
<name>A0ABY7GNV6_9GAMM</name>
<dbReference type="Pfam" id="PF00239">
    <property type="entry name" value="Resolvase"/>
    <property type="match status" value="1"/>
</dbReference>
<dbReference type="Proteomes" id="UP001162780">
    <property type="component" value="Chromosome"/>
</dbReference>
<dbReference type="InterPro" id="IPR006119">
    <property type="entry name" value="Resolv_N"/>
</dbReference>
<sequence length="78" mass="8678">MHSIRCRFTPQLKAAIEACRKHKATLVIAKLDRLARNVHFIPGLLETGMGFVVVDMPQANRVMHSDACNLAHSDISKP</sequence>
<dbReference type="Gene3D" id="3.40.50.1390">
    <property type="entry name" value="Resolvase, N-terminal catalytic domain"/>
    <property type="match status" value="1"/>
</dbReference>
<proteinExistence type="predicted"/>
<dbReference type="RefSeq" id="WP_255187096.1">
    <property type="nucleotide sequence ID" value="NZ_CP113517.1"/>
</dbReference>